<feature type="signal peptide" evidence="2">
    <location>
        <begin position="1"/>
        <end position="23"/>
    </location>
</feature>
<dbReference type="RefSeq" id="WP_105002127.1">
    <property type="nucleotide sequence ID" value="NZ_MQVX01000001.1"/>
</dbReference>
<comment type="caution">
    <text evidence="4">The sequence shown here is derived from an EMBL/GenBank/DDBJ whole genome shotgun (WGS) entry which is preliminary data.</text>
</comment>
<dbReference type="Pfam" id="PF14129">
    <property type="entry name" value="DUF4296"/>
    <property type="match status" value="1"/>
</dbReference>
<evidence type="ECO:0000259" key="3">
    <source>
        <dbReference type="Pfam" id="PF14129"/>
    </source>
</evidence>
<gene>
    <name evidence="4" type="ORF">BST99_12655</name>
</gene>
<reference evidence="5" key="1">
    <citation type="submission" date="2016-11" db="EMBL/GenBank/DDBJ databases">
        <title>Trade-off between light-utilization and light-protection in marine flavobacteria.</title>
        <authorList>
            <person name="Kumagai Y."/>
            <person name="Yoshizawa S."/>
            <person name="Kogure K."/>
        </authorList>
    </citation>
    <scope>NUCLEOTIDE SEQUENCE [LARGE SCALE GENOMIC DNA]</scope>
    <source>
        <strain evidence="5">SG-18</strain>
    </source>
</reference>
<sequence length="152" mass="17582">MMQSKRIGFYFLGLSCCLLIACAEKVLEEPENLIEPNTMIDIMYDLSVLNAVQTTSPGTLAQWDKEIMQIIYARYEIDSTRLADSDAYYASLPIQYKGMYDSVQKRITLESEKLEEIRRLRNEKTMEEQKKKPRLDSIMKANGVPQSVRQKS</sequence>
<feature type="chain" id="PRO_5015602772" description="DUF4296 domain-containing protein" evidence="2">
    <location>
        <begin position="24"/>
        <end position="152"/>
    </location>
</feature>
<evidence type="ECO:0000256" key="2">
    <source>
        <dbReference type="SAM" id="SignalP"/>
    </source>
</evidence>
<evidence type="ECO:0000313" key="4">
    <source>
        <dbReference type="EMBL" id="PQJ16453.1"/>
    </source>
</evidence>
<dbReference type="InterPro" id="IPR025381">
    <property type="entry name" value="DUF4296"/>
</dbReference>
<dbReference type="Proteomes" id="UP000239366">
    <property type="component" value="Unassembled WGS sequence"/>
</dbReference>
<protein>
    <recommendedName>
        <fullName evidence="3">DUF4296 domain-containing protein</fullName>
    </recommendedName>
</protein>
<feature type="domain" description="DUF4296" evidence="3">
    <location>
        <begin position="30"/>
        <end position="111"/>
    </location>
</feature>
<proteinExistence type="predicted"/>
<evidence type="ECO:0000313" key="5">
    <source>
        <dbReference type="Proteomes" id="UP000239366"/>
    </source>
</evidence>
<dbReference type="AlphaFoldDB" id="A0A2S7T944"/>
<name>A0A2S7T944_9FLAO</name>
<feature type="region of interest" description="Disordered" evidence="1">
    <location>
        <begin position="124"/>
        <end position="152"/>
    </location>
</feature>
<organism evidence="4 5">
    <name type="scientific">Aureicoccus marinus</name>
    <dbReference type="NCBI Taxonomy" id="754435"/>
    <lineage>
        <taxon>Bacteria</taxon>
        <taxon>Pseudomonadati</taxon>
        <taxon>Bacteroidota</taxon>
        <taxon>Flavobacteriia</taxon>
        <taxon>Flavobacteriales</taxon>
        <taxon>Flavobacteriaceae</taxon>
        <taxon>Aureicoccus</taxon>
    </lineage>
</organism>
<dbReference type="EMBL" id="MQVX01000001">
    <property type="protein sequence ID" value="PQJ16453.1"/>
    <property type="molecule type" value="Genomic_DNA"/>
</dbReference>
<keyword evidence="5" id="KW-1185">Reference proteome</keyword>
<dbReference type="PROSITE" id="PS51257">
    <property type="entry name" value="PROKAR_LIPOPROTEIN"/>
    <property type="match status" value="1"/>
</dbReference>
<dbReference type="OrthoDB" id="1525222at2"/>
<feature type="compositionally biased region" description="Basic and acidic residues" evidence="1">
    <location>
        <begin position="124"/>
        <end position="137"/>
    </location>
</feature>
<keyword evidence="2" id="KW-0732">Signal</keyword>
<evidence type="ECO:0000256" key="1">
    <source>
        <dbReference type="SAM" id="MobiDB-lite"/>
    </source>
</evidence>
<accession>A0A2S7T944</accession>